<gene>
    <name evidence="2" type="ORF">BHK69_16115</name>
</gene>
<accession>A0A1D7U324</accession>
<dbReference type="Proteomes" id="UP000094969">
    <property type="component" value="Chromosome"/>
</dbReference>
<feature type="compositionally biased region" description="Basic residues" evidence="1">
    <location>
        <begin position="347"/>
        <end position="358"/>
    </location>
</feature>
<organism evidence="2 3">
    <name type="scientific">Bosea vaviloviae</name>
    <dbReference type="NCBI Taxonomy" id="1526658"/>
    <lineage>
        <taxon>Bacteria</taxon>
        <taxon>Pseudomonadati</taxon>
        <taxon>Pseudomonadota</taxon>
        <taxon>Alphaproteobacteria</taxon>
        <taxon>Hyphomicrobiales</taxon>
        <taxon>Boseaceae</taxon>
        <taxon>Bosea</taxon>
    </lineage>
</organism>
<dbReference type="Pfam" id="PF06996">
    <property type="entry name" value="T6SS_TssG"/>
    <property type="match status" value="1"/>
</dbReference>
<sequence length="358" mass="39924">MAASRRIEEGAVSFLEDLTQEPWRFDFYETLRRLERANPKQPRIGDSSATREDYVALGQDPYMDFPASTLAKAGADATGRMRILVKFLGLLGPQGALPYATTEEVHAWLIAGDDAFPRFLDLFQNRFLQLFFRSWADARPVAQHDSLDHDRFFDFVGSGIGLGSAPYRGLDATPDALKASFSGLLGAQAKSAARLRGFLEGMFDLKVEIDEFVGMKIEFEESDRSSLGGRHARLGVDMLIGAGVFSIEDKIVVRLHTADLDEYRRFLPSGDICQVLNDAIFFVVGHEITWDIELSIPASKIEPMRLSRSGQLGWTSWLSPKRDVDADEIRCDARFQPGQKTAPQSKKPQKTNKTKGPS</sequence>
<dbReference type="AlphaFoldDB" id="A0A1D7U324"/>
<dbReference type="NCBIfam" id="TIGR03347">
    <property type="entry name" value="VI_chp_1"/>
    <property type="match status" value="1"/>
</dbReference>
<evidence type="ECO:0000313" key="2">
    <source>
        <dbReference type="EMBL" id="AOO81773.1"/>
    </source>
</evidence>
<protein>
    <submittedName>
        <fullName evidence="2">Type VI secretion protein</fullName>
    </submittedName>
</protein>
<dbReference type="InterPro" id="IPR010732">
    <property type="entry name" value="T6SS_TssG-like"/>
</dbReference>
<dbReference type="PANTHER" id="PTHR35564:SF4">
    <property type="entry name" value="CYTOPLASMIC PROTEIN"/>
    <property type="match status" value="1"/>
</dbReference>
<evidence type="ECO:0000256" key="1">
    <source>
        <dbReference type="SAM" id="MobiDB-lite"/>
    </source>
</evidence>
<reference evidence="2 3" key="1">
    <citation type="journal article" date="2015" name="Antonie Van Leeuwenhoek">
        <title>Bosea vaviloviae sp. nov., a new species of slow-growing rhizobia isolated from nodules of the relict species Vavilovia formosa (Stev.) Fed.</title>
        <authorList>
            <person name="Safronova V.I."/>
            <person name="Kuznetsova I.G."/>
            <person name="Sazanova A.L."/>
            <person name="Kimeklis A.K."/>
            <person name="Belimov A.A."/>
            <person name="Andronov E.E."/>
            <person name="Pinaev A.G."/>
            <person name="Chizhevskaya E.P."/>
            <person name="Pukhaev A.R."/>
            <person name="Popov K.P."/>
            <person name="Willems A."/>
            <person name="Tikhonovich I.A."/>
        </authorList>
    </citation>
    <scope>NUCLEOTIDE SEQUENCE [LARGE SCALE GENOMIC DNA]</scope>
    <source>
        <strain evidence="2 3">Vaf18</strain>
    </source>
</reference>
<dbReference type="PANTHER" id="PTHR35564">
    <property type="match status" value="1"/>
</dbReference>
<evidence type="ECO:0000313" key="3">
    <source>
        <dbReference type="Proteomes" id="UP000094969"/>
    </source>
</evidence>
<name>A0A1D7U324_9HYPH</name>
<dbReference type="EMBL" id="CP017147">
    <property type="protein sequence ID" value="AOO81773.1"/>
    <property type="molecule type" value="Genomic_DNA"/>
</dbReference>
<proteinExistence type="predicted"/>
<dbReference type="OrthoDB" id="1523296at2"/>
<dbReference type="STRING" id="1526658.BHK69_16115"/>
<dbReference type="KEGG" id="bvv:BHK69_16115"/>
<keyword evidence="3" id="KW-1185">Reference proteome</keyword>
<feature type="region of interest" description="Disordered" evidence="1">
    <location>
        <begin position="332"/>
        <end position="358"/>
    </location>
</feature>